<evidence type="ECO:0000313" key="2">
    <source>
        <dbReference type="Proteomes" id="UP000002497"/>
    </source>
</evidence>
<evidence type="ECO:0000313" key="1">
    <source>
        <dbReference type="EMBL" id="EFW23376.1"/>
    </source>
</evidence>
<proteinExistence type="predicted"/>
<reference evidence="2" key="2">
    <citation type="submission" date="2010-03" db="EMBL/GenBank/DDBJ databases">
        <title>The genome sequence of Coccidioides posadasii strain Silveira.</title>
        <authorList>
            <consortium name="The Broad Institute Genome Sequencing Center for Infectious Disease"/>
            <person name="Neafsey D."/>
            <person name="Orbach M."/>
            <person name="Henn M.R."/>
            <person name="Cole G.T."/>
            <person name="Galgiani J."/>
            <person name="Gardner M.J."/>
            <person name="Kirkland T.N."/>
            <person name="Taylor J.W."/>
            <person name="Young S.K."/>
            <person name="Zeng Q."/>
            <person name="Koehrsen M."/>
            <person name="Alvarado L."/>
            <person name="Berlin A."/>
            <person name="Borenstein D."/>
            <person name="Chapman S.B."/>
            <person name="Chen Z."/>
            <person name="Engels R."/>
            <person name="Freedman E."/>
            <person name="Gellesch M."/>
            <person name="Goldberg J."/>
            <person name="Griggs A."/>
            <person name="Gujja S."/>
            <person name="Heilman E."/>
            <person name="Heiman D."/>
            <person name="Howarth C."/>
            <person name="Jen D."/>
            <person name="Larson L."/>
            <person name="Mehta T."/>
            <person name="Neiman D."/>
            <person name="Park D."/>
            <person name="Pearson M."/>
            <person name="Richards J."/>
            <person name="Roberts A."/>
            <person name="Saif S."/>
            <person name="Shea T."/>
            <person name="Shenoy N."/>
            <person name="Sisk P."/>
            <person name="Stolte C."/>
            <person name="Sykes S."/>
            <person name="Walk T."/>
            <person name="White J."/>
            <person name="Yandava C."/>
            <person name="Haas B."/>
            <person name="Nusbaum C."/>
            <person name="Birren B."/>
        </authorList>
    </citation>
    <scope>NUCLEOTIDE SEQUENCE [LARGE SCALE GENOMIC DNA]</scope>
    <source>
        <strain evidence="2">RMSCC 757 / Silveira</strain>
    </source>
</reference>
<keyword evidence="2" id="KW-1185">Reference proteome</keyword>
<dbReference type="VEuPathDB" id="FungiDB:CPSG_01275"/>
<organism evidence="2">
    <name type="scientific">Coccidioides posadasii (strain RMSCC 757 / Silveira)</name>
    <name type="common">Valley fever fungus</name>
    <dbReference type="NCBI Taxonomy" id="443226"/>
    <lineage>
        <taxon>Eukaryota</taxon>
        <taxon>Fungi</taxon>
        <taxon>Dikarya</taxon>
        <taxon>Ascomycota</taxon>
        <taxon>Pezizomycotina</taxon>
        <taxon>Eurotiomycetes</taxon>
        <taxon>Eurotiomycetidae</taxon>
        <taxon>Onygenales</taxon>
        <taxon>Onygenaceae</taxon>
        <taxon>Coccidioides</taxon>
    </lineage>
</organism>
<sequence length="135" mass="14706">MSHVMYCIGVGVANQLVDHPEMMFANQINASSAIKCKVSSPAGSHHMPLEFPVQGVVNSKAENALVTCPRSKDLNVDAVNTVALTWTIHALEGIGVIWKKPNAAPVLRTVKEHNALRQMPLSPDLEPSIFDYHPN</sequence>
<accession>E9CS55</accession>
<dbReference type="Proteomes" id="UP000002497">
    <property type="component" value="Unassembled WGS sequence"/>
</dbReference>
<reference evidence="2" key="1">
    <citation type="journal article" date="2010" name="Genome Res.">
        <title>Population genomic sequencing of Coccidioides fungi reveals recent hybridization and transposon control.</title>
        <authorList>
            <person name="Neafsey D.E."/>
            <person name="Barker B.M."/>
            <person name="Sharpton T.J."/>
            <person name="Stajich J.E."/>
            <person name="Park D.J."/>
            <person name="Whiston E."/>
            <person name="Hung C.-Y."/>
            <person name="McMahan C."/>
            <person name="White J."/>
            <person name="Sykes S."/>
            <person name="Heiman D."/>
            <person name="Young S."/>
            <person name="Zeng Q."/>
            <person name="Abouelleil A."/>
            <person name="Aftuck L."/>
            <person name="Bessette D."/>
            <person name="Brown A."/>
            <person name="FitzGerald M."/>
            <person name="Lui A."/>
            <person name="Macdonald J.P."/>
            <person name="Priest M."/>
            <person name="Orbach M.J."/>
            <person name="Galgiani J.N."/>
            <person name="Kirkland T.N."/>
            <person name="Cole G.T."/>
            <person name="Birren B.W."/>
            <person name="Henn M.R."/>
            <person name="Taylor J.W."/>
            <person name="Rounsley S.D."/>
        </authorList>
    </citation>
    <scope>NUCLEOTIDE SEQUENCE [LARGE SCALE GENOMIC DNA]</scope>
    <source>
        <strain evidence="2">RMSCC 757 / Silveira</strain>
    </source>
</reference>
<protein>
    <submittedName>
        <fullName evidence="1">Predicted protein</fullName>
    </submittedName>
</protein>
<name>E9CS55_COCPS</name>
<dbReference type="AlphaFoldDB" id="E9CS55"/>
<gene>
    <name evidence="1" type="ORF">CPSG_01275</name>
</gene>
<dbReference type="HOGENOM" id="CLU_1885566_0_0_1"/>
<dbReference type="EMBL" id="GL636486">
    <property type="protein sequence ID" value="EFW23376.1"/>
    <property type="molecule type" value="Genomic_DNA"/>
</dbReference>